<dbReference type="InterPro" id="IPR008979">
    <property type="entry name" value="Galactose-bd-like_sf"/>
</dbReference>
<dbReference type="PATRIC" id="fig|1886670.3.peg.553"/>
<evidence type="ECO:0000313" key="7">
    <source>
        <dbReference type="Proteomes" id="UP000094578"/>
    </source>
</evidence>
<reference evidence="6 7" key="1">
    <citation type="submission" date="2016-08" db="EMBL/GenBank/DDBJ databases">
        <title>Genome sequencing of Paenibacillus sp. TI45-13ar, isolated from Korean traditional nuruk.</title>
        <authorList>
            <person name="Kim S.-J."/>
        </authorList>
    </citation>
    <scope>NUCLEOTIDE SEQUENCE [LARGE SCALE GENOMIC DNA]</scope>
    <source>
        <strain evidence="6 7">TI45-13ar</strain>
    </source>
</reference>
<organism evidence="6 7">
    <name type="scientific">Paenibacillus nuruki</name>
    <dbReference type="NCBI Taxonomy" id="1886670"/>
    <lineage>
        <taxon>Bacteria</taxon>
        <taxon>Bacillati</taxon>
        <taxon>Bacillota</taxon>
        <taxon>Bacilli</taxon>
        <taxon>Bacillales</taxon>
        <taxon>Paenibacillaceae</taxon>
        <taxon>Paenibacillus</taxon>
    </lineage>
</organism>
<keyword evidence="7" id="KW-1185">Reference proteome</keyword>
<dbReference type="Proteomes" id="UP000094578">
    <property type="component" value="Unassembled WGS sequence"/>
</dbReference>
<feature type="signal peptide" evidence="4">
    <location>
        <begin position="1"/>
        <end position="26"/>
    </location>
</feature>
<dbReference type="InterPro" id="IPR055240">
    <property type="entry name" value="CBM13-like"/>
</dbReference>
<evidence type="ECO:0000256" key="4">
    <source>
        <dbReference type="SAM" id="SignalP"/>
    </source>
</evidence>
<dbReference type="Gene3D" id="2.60.120.260">
    <property type="entry name" value="Galactose-binding domain-like"/>
    <property type="match status" value="2"/>
</dbReference>
<feature type="domain" description="CBM6" evidence="5">
    <location>
        <begin position="445"/>
        <end position="569"/>
    </location>
</feature>
<evidence type="ECO:0000256" key="2">
    <source>
        <dbReference type="ARBA" id="ARBA00022801"/>
    </source>
</evidence>
<dbReference type="AlphaFoldDB" id="A0A1E3L931"/>
<accession>A0A1E3L931</accession>
<gene>
    <name evidence="6" type="ORF">PTI45_00534</name>
</gene>
<dbReference type="SUPFAM" id="SSF49785">
    <property type="entry name" value="Galactose-binding domain-like"/>
    <property type="match status" value="2"/>
</dbReference>
<dbReference type="RefSeq" id="WP_083243307.1">
    <property type="nucleotide sequence ID" value="NZ_MDER01000025.1"/>
</dbReference>
<dbReference type="STRING" id="1886670.PTI45_00534"/>
<proteinExistence type="inferred from homology"/>
<feature type="chain" id="PRO_5009131547" evidence="4">
    <location>
        <begin position="27"/>
        <end position="703"/>
    </location>
</feature>
<name>A0A1E3L931_9BACL</name>
<evidence type="ECO:0000256" key="1">
    <source>
        <dbReference type="ARBA" id="ARBA00008875"/>
    </source>
</evidence>
<feature type="domain" description="CBM6" evidence="5">
    <location>
        <begin position="576"/>
        <end position="703"/>
    </location>
</feature>
<dbReference type="Pfam" id="PF16990">
    <property type="entry name" value="CBM_35"/>
    <property type="match status" value="1"/>
</dbReference>
<dbReference type="PROSITE" id="PS51175">
    <property type="entry name" value="CBM6"/>
    <property type="match status" value="2"/>
</dbReference>
<evidence type="ECO:0000313" key="6">
    <source>
        <dbReference type="EMBL" id="ODP30081.1"/>
    </source>
</evidence>
<comment type="similarity">
    <text evidence="1">Belongs to the glycosyl hydrolase 39 family.</text>
</comment>
<dbReference type="GO" id="GO:0046558">
    <property type="term" value="F:arabinan endo-1,5-alpha-L-arabinosidase activity"/>
    <property type="evidence" value="ECO:0007669"/>
    <property type="project" value="UniProtKB-EC"/>
</dbReference>
<keyword evidence="3 6" id="KW-0326">Glycosidase</keyword>
<comment type="caution">
    <text evidence="6">The sequence shown here is derived from an EMBL/GenBank/DDBJ whole genome shotgun (WGS) entry which is preliminary data.</text>
</comment>
<protein>
    <submittedName>
        <fullName evidence="6">Arabinan endo-1,5-alpha-L-arabinosidase</fullName>
        <ecNumber evidence="6">3.2.1.99</ecNumber>
    </submittedName>
</protein>
<dbReference type="InterPro" id="IPR049166">
    <property type="entry name" value="GH39_cat"/>
</dbReference>
<dbReference type="GO" id="GO:0030246">
    <property type="term" value="F:carbohydrate binding"/>
    <property type="evidence" value="ECO:0007669"/>
    <property type="project" value="InterPro"/>
</dbReference>
<keyword evidence="4" id="KW-0732">Signal</keyword>
<dbReference type="Pfam" id="PF22704">
    <property type="entry name" value="CBM13-like"/>
    <property type="match status" value="1"/>
</dbReference>
<keyword evidence="2 6" id="KW-0378">Hydrolase</keyword>
<sequence length="703" mass="76385">MKKLAVLLSGALLLTVFSVTPAPATAAVPASFTVDLANQYRPVTHVASGSLYGLAEEGRPADHLIAPTKPKMFTQMAPNGGQLPNGETTPIGDALKVAPIAERNGAQVTIRMPDIYPNFPYKWVGWDDWYKKVDSIVDARLKSGAKNIYGYELWNEPDGTWNTAAAGSFNEGWKKTYLRVKAKDKNTKIIGPSITNYNESWLRDFLTYARDNNVLPDIISWHELGAPEGEYLDGPAPQYISNHMKAYRALETELGIKHVPISINEYGVVSEQAVPGNMLRYIAEFERSDVDTANIAFWFRPGRLSNLITDTGAANGAWWMYKWYGDMSGQMAMTTPANPTALDLDGIASVDHTKQEADVVLGGGNGNRNVVVKGFQALPYFSGTAHVKVESTPWYGVDTAVSQPTNEFEGNFTIKNGQISVPVSNLKESSAYRLVITPGNQSSISRYEAENADVHGANVFNNVNASDSKYVGQIDNPDSYVQFKVNVPTAGNYRLNIGYANGTQAVSTQQLTVNNQANTTVQYPTTGGWLSEGNSNTAQTQISLQAGSNVLKLNKGTVGSAELDYIQLQPVGDFKVRVEAEDAKINDARVARSSFASNRQFVGNIDNSNSSVTFSVYAPKGGTYKMEVGYGNGTTGDSTQNISVNNQASTTITYPKTGGWIANIPNIGTRKIITVPVTLKQGENTIAFNKGTGYAELDYIEVK</sequence>
<evidence type="ECO:0000256" key="3">
    <source>
        <dbReference type="ARBA" id="ARBA00023295"/>
    </source>
</evidence>
<dbReference type="EMBL" id="MDER01000025">
    <property type="protein sequence ID" value="ODP30081.1"/>
    <property type="molecule type" value="Genomic_DNA"/>
</dbReference>
<dbReference type="Gene3D" id="3.20.20.80">
    <property type="entry name" value="Glycosidases"/>
    <property type="match status" value="1"/>
</dbReference>
<dbReference type="SUPFAM" id="SSF51445">
    <property type="entry name" value="(Trans)glycosidases"/>
    <property type="match status" value="1"/>
</dbReference>
<dbReference type="InterPro" id="IPR017853">
    <property type="entry name" value="GH"/>
</dbReference>
<dbReference type="InterPro" id="IPR005084">
    <property type="entry name" value="CBM6"/>
</dbReference>
<dbReference type="EC" id="3.2.1.99" evidence="6"/>
<evidence type="ECO:0000259" key="5">
    <source>
        <dbReference type="PROSITE" id="PS51175"/>
    </source>
</evidence>
<dbReference type="Pfam" id="PF01229">
    <property type="entry name" value="Glyco_hydro_39"/>
    <property type="match status" value="1"/>
</dbReference>